<organism evidence="2 3">
    <name type="scientific">Roseateles terrae</name>
    <dbReference type="NCBI Taxonomy" id="431060"/>
    <lineage>
        <taxon>Bacteria</taxon>
        <taxon>Pseudomonadati</taxon>
        <taxon>Pseudomonadota</taxon>
        <taxon>Betaproteobacteria</taxon>
        <taxon>Burkholderiales</taxon>
        <taxon>Sphaerotilaceae</taxon>
        <taxon>Roseateles</taxon>
    </lineage>
</organism>
<dbReference type="RefSeq" id="WP_088452663.1">
    <property type="nucleotide sequence ID" value="NZ_JACHXO010000003.1"/>
</dbReference>
<feature type="compositionally biased region" description="Basic and acidic residues" evidence="1">
    <location>
        <begin position="22"/>
        <end position="45"/>
    </location>
</feature>
<evidence type="ECO:0000256" key="1">
    <source>
        <dbReference type="SAM" id="MobiDB-lite"/>
    </source>
</evidence>
<reference evidence="2 3" key="1">
    <citation type="submission" date="2020-08" db="EMBL/GenBank/DDBJ databases">
        <title>Genomic Encyclopedia of Type Strains, Phase III (KMG-III): the genomes of soil and plant-associated and newly described type strains.</title>
        <authorList>
            <person name="Whitman W."/>
        </authorList>
    </citation>
    <scope>NUCLEOTIDE SEQUENCE [LARGE SCALE GENOMIC DNA]</scope>
    <source>
        <strain evidence="2 3">CECT 7247</strain>
    </source>
</reference>
<proteinExistence type="predicted"/>
<evidence type="ECO:0000313" key="2">
    <source>
        <dbReference type="EMBL" id="MBB3194839.1"/>
    </source>
</evidence>
<accession>A0ABR6GRU2</accession>
<evidence type="ECO:0000313" key="3">
    <source>
        <dbReference type="Proteomes" id="UP000574369"/>
    </source>
</evidence>
<comment type="caution">
    <text evidence="2">The sequence shown here is derived from an EMBL/GenBank/DDBJ whole genome shotgun (WGS) entry which is preliminary data.</text>
</comment>
<dbReference type="EMBL" id="JACHXO010000003">
    <property type="protein sequence ID" value="MBB3194839.1"/>
    <property type="molecule type" value="Genomic_DNA"/>
</dbReference>
<feature type="region of interest" description="Disordered" evidence="1">
    <location>
        <begin position="263"/>
        <end position="290"/>
    </location>
</feature>
<dbReference type="Proteomes" id="UP000574369">
    <property type="component" value="Unassembled WGS sequence"/>
</dbReference>
<feature type="region of interest" description="Disordered" evidence="1">
    <location>
        <begin position="18"/>
        <end position="62"/>
    </location>
</feature>
<keyword evidence="3" id="KW-1185">Reference proteome</keyword>
<protein>
    <submittedName>
        <fullName evidence="2">Uncharacterized protein</fullName>
    </submittedName>
</protein>
<gene>
    <name evidence="2" type="ORF">FHS28_002235</name>
</gene>
<sequence>MWHPTGPVWASAAASAAFDNGDDGREAHHETHRDGDRDASHEGSRDGIGSVLSHHRDRIGDPAGAAQALPAAMVALPANLHPMLHELAHWNCSWRALASLHERGRGPLRESIAQWCRQQADHAAYCAMDGDCGLLMEGDRYLRRAPEIQQALNRLWAIRTVATEDLNVFLQNRLALHDALTTVVIRKLALRCSPAIFENFRRLTDCIDACESADTGLMTLNQAASVLRLHAVSADRPVWTADEVLQRLLATFVHRADPAPRRSLLGASIAPPPSSPAHPGSGGLPRPAHR</sequence>
<name>A0ABR6GRU2_9BURK</name>